<keyword evidence="5" id="KW-1185">Reference proteome</keyword>
<accession>A0AAV2I620</accession>
<dbReference type="PANTHER" id="PTHR11783">
    <property type="entry name" value="SULFOTRANSFERASE SULT"/>
    <property type="match status" value="1"/>
</dbReference>
<keyword evidence="2" id="KW-0808">Transferase</keyword>
<dbReference type="InterPro" id="IPR027417">
    <property type="entry name" value="P-loop_NTPase"/>
</dbReference>
<dbReference type="GO" id="GO:0008146">
    <property type="term" value="F:sulfotransferase activity"/>
    <property type="evidence" value="ECO:0007669"/>
    <property type="project" value="InterPro"/>
</dbReference>
<comment type="similarity">
    <text evidence="1">Belongs to the sulfotransferase 1 family.</text>
</comment>
<evidence type="ECO:0000256" key="2">
    <source>
        <dbReference type="ARBA" id="ARBA00022679"/>
    </source>
</evidence>
<dbReference type="AlphaFoldDB" id="A0AAV2I620"/>
<proteinExistence type="inferred from homology"/>
<comment type="caution">
    <text evidence="4">The sequence shown here is derived from an EMBL/GenBank/DDBJ whole genome shotgun (WGS) entry which is preliminary data.</text>
</comment>
<evidence type="ECO:0000313" key="5">
    <source>
        <dbReference type="Proteomes" id="UP001497497"/>
    </source>
</evidence>
<dbReference type="EMBL" id="CAXITT010000438">
    <property type="protein sequence ID" value="CAL1541549.1"/>
    <property type="molecule type" value="Genomic_DNA"/>
</dbReference>
<evidence type="ECO:0000313" key="4">
    <source>
        <dbReference type="EMBL" id="CAL1541549.1"/>
    </source>
</evidence>
<dbReference type="SUPFAM" id="SSF52540">
    <property type="entry name" value="P-loop containing nucleoside triphosphate hydrolases"/>
    <property type="match status" value="1"/>
</dbReference>
<protein>
    <recommendedName>
        <fullName evidence="3">Sulfotransferase domain-containing protein</fullName>
    </recommendedName>
</protein>
<dbReference type="Gene3D" id="3.40.50.300">
    <property type="entry name" value="P-loop containing nucleotide triphosphate hydrolases"/>
    <property type="match status" value="1"/>
</dbReference>
<feature type="domain" description="Sulfotransferase" evidence="3">
    <location>
        <begin position="45"/>
        <end position="283"/>
    </location>
</feature>
<dbReference type="Pfam" id="PF00685">
    <property type="entry name" value="Sulfotransfer_1"/>
    <property type="match status" value="1"/>
</dbReference>
<organism evidence="4 5">
    <name type="scientific">Lymnaea stagnalis</name>
    <name type="common">Great pond snail</name>
    <name type="synonym">Helix stagnalis</name>
    <dbReference type="NCBI Taxonomy" id="6523"/>
    <lineage>
        <taxon>Eukaryota</taxon>
        <taxon>Metazoa</taxon>
        <taxon>Spiralia</taxon>
        <taxon>Lophotrochozoa</taxon>
        <taxon>Mollusca</taxon>
        <taxon>Gastropoda</taxon>
        <taxon>Heterobranchia</taxon>
        <taxon>Euthyneura</taxon>
        <taxon>Panpulmonata</taxon>
        <taxon>Hygrophila</taxon>
        <taxon>Lymnaeoidea</taxon>
        <taxon>Lymnaeidae</taxon>
        <taxon>Lymnaea</taxon>
    </lineage>
</organism>
<sequence>MPLAKVPDESGHMMTLIPFKGHYFGSPQFNEEALLNMDEFPLREDDIVLCSYPKSGCHWVWDIIHILVAGKIPSDEEIIDKEAFMMEWQPSISYDSLPSPRVLNNHMTFNMQPRDLLAKKVKTVFIYRNFKDVAVSFYHHHTGIHDYEYNGDFGSHLKRWVAGLTDSGSPFIYTQGWEKAIADHPELPVFMSSYEDLKESNLEEVRRLSQFLGFSYPDDFLKQVCDITDFSTMKARKGDKSFKNKQGQPVMYRKGQVGDWKNEFTVAQNEWFDEVIEREMAGSKLTFKYTL</sequence>
<dbReference type="InterPro" id="IPR000863">
    <property type="entry name" value="Sulfotransferase_dom"/>
</dbReference>
<reference evidence="4 5" key="1">
    <citation type="submission" date="2024-04" db="EMBL/GenBank/DDBJ databases">
        <authorList>
            <consortium name="Genoscope - CEA"/>
            <person name="William W."/>
        </authorList>
    </citation>
    <scope>NUCLEOTIDE SEQUENCE [LARGE SCALE GENOMIC DNA]</scope>
</reference>
<name>A0AAV2I620_LYMST</name>
<dbReference type="Proteomes" id="UP001497497">
    <property type="component" value="Unassembled WGS sequence"/>
</dbReference>
<evidence type="ECO:0000259" key="3">
    <source>
        <dbReference type="Pfam" id="PF00685"/>
    </source>
</evidence>
<evidence type="ECO:0000256" key="1">
    <source>
        <dbReference type="ARBA" id="ARBA00005771"/>
    </source>
</evidence>
<gene>
    <name evidence="4" type="ORF">GSLYS_00015155001</name>
</gene>